<dbReference type="InterPro" id="IPR048469">
    <property type="entry name" value="YchJ-like_M"/>
</dbReference>
<gene>
    <name evidence="2" type="ORF">DPF_2320</name>
</gene>
<evidence type="ECO:0000313" key="2">
    <source>
        <dbReference type="EMBL" id="GAU09591.1"/>
    </source>
</evidence>
<proteinExistence type="predicted"/>
<comment type="caution">
    <text evidence="2">The sequence shown here is derived from an EMBL/GenBank/DDBJ whole genome shotgun (WGS) entry which is preliminary data.</text>
</comment>
<dbReference type="InterPro" id="IPR032710">
    <property type="entry name" value="NTF2-like_dom_sf"/>
</dbReference>
<dbReference type="AlphaFoldDB" id="A0A194AKL5"/>
<feature type="domain" description="YchJ-like middle NTF2-like" evidence="1">
    <location>
        <begin position="41"/>
        <end position="140"/>
    </location>
</feature>
<evidence type="ECO:0000313" key="3">
    <source>
        <dbReference type="Proteomes" id="UP000095200"/>
    </source>
</evidence>
<dbReference type="EMBL" id="BDFE01000020">
    <property type="protein sequence ID" value="GAU09591.1"/>
    <property type="molecule type" value="Genomic_DNA"/>
</dbReference>
<sequence length="177" mass="19811">MQMNTHHLLAQAKPRPCPCGSGLSFGSCCGPLLEGTSRPQTAEALMRSRFTAFATGRYAYLQQTVIPSLYDKFIPDDLARSTRHVRWTRLEIEGREAGTANDIQGTVIFSARYEHNNRQHIVRERSRFEKREGAWLYAGGHLLAENQVVGTGRSIGRNTPCPCGSGKKYKKCCGKHR</sequence>
<dbReference type="Pfam" id="PF02810">
    <property type="entry name" value="SEC-C"/>
    <property type="match status" value="1"/>
</dbReference>
<dbReference type="Gene3D" id="3.10.450.50">
    <property type="match status" value="1"/>
</dbReference>
<dbReference type="InterPro" id="IPR004027">
    <property type="entry name" value="SEC_C_motif"/>
</dbReference>
<organism evidence="2 3">
    <name type="scientific">Desulfoplanes formicivorans</name>
    <dbReference type="NCBI Taxonomy" id="1592317"/>
    <lineage>
        <taxon>Bacteria</taxon>
        <taxon>Pseudomonadati</taxon>
        <taxon>Thermodesulfobacteriota</taxon>
        <taxon>Desulfovibrionia</taxon>
        <taxon>Desulfovibrionales</taxon>
        <taxon>Desulfoplanaceae</taxon>
        <taxon>Desulfoplanes</taxon>
    </lineage>
</organism>
<dbReference type="PANTHER" id="PTHR33747:SF1">
    <property type="entry name" value="ADENYLATE CYCLASE-ASSOCIATED CAP C-TERMINAL DOMAIN-CONTAINING PROTEIN"/>
    <property type="match status" value="1"/>
</dbReference>
<protein>
    <recommendedName>
        <fullName evidence="1">YchJ-like middle NTF2-like domain-containing protein</fullName>
    </recommendedName>
</protein>
<evidence type="ECO:0000259" key="1">
    <source>
        <dbReference type="Pfam" id="PF17775"/>
    </source>
</evidence>
<dbReference type="OrthoDB" id="21421at2"/>
<name>A0A194AKL5_9BACT</name>
<dbReference type="STRING" id="1592317.DPF_2320"/>
<accession>A0A194AKL5</accession>
<reference evidence="3" key="1">
    <citation type="submission" date="2016-06" db="EMBL/GenBank/DDBJ databases">
        <title>Draft genome sequence of Desulfoplanes formicivorans strain Pf12B.</title>
        <authorList>
            <person name="Watanabe M."/>
            <person name="Kojima H."/>
            <person name="Fukui M."/>
        </authorList>
    </citation>
    <scope>NUCLEOTIDE SEQUENCE [LARGE SCALE GENOMIC DNA]</scope>
    <source>
        <strain evidence="3">Pf12B</strain>
    </source>
</reference>
<dbReference type="SUPFAM" id="SSF54427">
    <property type="entry name" value="NTF2-like"/>
    <property type="match status" value="1"/>
</dbReference>
<dbReference type="Proteomes" id="UP000095200">
    <property type="component" value="Unassembled WGS sequence"/>
</dbReference>
<dbReference type="SUPFAM" id="SSF103642">
    <property type="entry name" value="Sec-C motif"/>
    <property type="match status" value="2"/>
</dbReference>
<dbReference type="Pfam" id="PF17775">
    <property type="entry name" value="YchJ_M-like"/>
    <property type="match status" value="1"/>
</dbReference>
<dbReference type="PANTHER" id="PTHR33747">
    <property type="entry name" value="UPF0225 PROTEIN SCO1677"/>
    <property type="match status" value="1"/>
</dbReference>
<keyword evidence="3" id="KW-1185">Reference proteome</keyword>